<dbReference type="AlphaFoldDB" id="D8SK66"/>
<dbReference type="InParanoid" id="D8SK66"/>
<organism evidence="8">
    <name type="scientific">Selaginella moellendorffii</name>
    <name type="common">Spikemoss</name>
    <dbReference type="NCBI Taxonomy" id="88036"/>
    <lineage>
        <taxon>Eukaryota</taxon>
        <taxon>Viridiplantae</taxon>
        <taxon>Streptophyta</taxon>
        <taxon>Embryophyta</taxon>
        <taxon>Tracheophyta</taxon>
        <taxon>Lycopodiopsida</taxon>
        <taxon>Selaginellales</taxon>
        <taxon>Selaginellaceae</taxon>
        <taxon>Selaginella</taxon>
    </lineage>
</organism>
<dbReference type="KEGG" id="smo:SELMODRAFT_131753"/>
<dbReference type="Gramene" id="EFJ08346">
    <property type="protein sequence ID" value="EFJ08346"/>
    <property type="gene ID" value="SELMODRAFT_131753"/>
</dbReference>
<evidence type="ECO:0000256" key="1">
    <source>
        <dbReference type="ARBA" id="ARBA00004613"/>
    </source>
</evidence>
<evidence type="ECO:0000313" key="6">
    <source>
        <dbReference type="EMBL" id="EFJ08346.1"/>
    </source>
</evidence>
<proteinExistence type="inferred from homology"/>
<feature type="non-terminal residue" evidence="7">
    <location>
        <position position="1"/>
    </location>
</feature>
<evidence type="ECO:0000256" key="3">
    <source>
        <dbReference type="ARBA" id="ARBA00022525"/>
    </source>
</evidence>
<evidence type="ECO:0000256" key="4">
    <source>
        <dbReference type="ARBA" id="ARBA00022729"/>
    </source>
</evidence>
<sequence>KSRRDLSGLGSSPPQCNSKCGFCSPCRAVHVPIQPGFVRTTEYYPEAWRCKCGNKLYMP</sequence>
<dbReference type="InterPro" id="IPR039455">
    <property type="entry name" value="EPFL"/>
</dbReference>
<keyword evidence="4" id="KW-0732">Signal</keyword>
<keyword evidence="5" id="KW-1015">Disulfide bond</keyword>
<protein>
    <recommendedName>
        <fullName evidence="9">Epidermal patterning factor-like protein</fullName>
    </recommendedName>
</protein>
<evidence type="ECO:0000256" key="2">
    <source>
        <dbReference type="ARBA" id="ARBA00008127"/>
    </source>
</evidence>
<evidence type="ECO:0000313" key="8">
    <source>
        <dbReference type="Proteomes" id="UP000001514"/>
    </source>
</evidence>
<comment type="similarity">
    <text evidence="2">Belongs to the plant cysteine rich small secretory peptide family. Epidermal patterning factor subfamily.</text>
</comment>
<reference evidence="7 8" key="1">
    <citation type="journal article" date="2011" name="Science">
        <title>The Selaginella genome identifies genetic changes associated with the evolution of vascular plants.</title>
        <authorList>
            <person name="Banks J.A."/>
            <person name="Nishiyama T."/>
            <person name="Hasebe M."/>
            <person name="Bowman J.L."/>
            <person name="Gribskov M."/>
            <person name="dePamphilis C."/>
            <person name="Albert V.A."/>
            <person name="Aono N."/>
            <person name="Aoyama T."/>
            <person name="Ambrose B.A."/>
            <person name="Ashton N.W."/>
            <person name="Axtell M.J."/>
            <person name="Barker E."/>
            <person name="Barker M.S."/>
            <person name="Bennetzen J.L."/>
            <person name="Bonawitz N.D."/>
            <person name="Chapple C."/>
            <person name="Cheng C."/>
            <person name="Correa L.G."/>
            <person name="Dacre M."/>
            <person name="DeBarry J."/>
            <person name="Dreyer I."/>
            <person name="Elias M."/>
            <person name="Engstrom E.M."/>
            <person name="Estelle M."/>
            <person name="Feng L."/>
            <person name="Finet C."/>
            <person name="Floyd S.K."/>
            <person name="Frommer W.B."/>
            <person name="Fujita T."/>
            <person name="Gramzow L."/>
            <person name="Gutensohn M."/>
            <person name="Harholt J."/>
            <person name="Hattori M."/>
            <person name="Heyl A."/>
            <person name="Hirai T."/>
            <person name="Hiwatashi Y."/>
            <person name="Ishikawa M."/>
            <person name="Iwata M."/>
            <person name="Karol K.G."/>
            <person name="Koehler B."/>
            <person name="Kolukisaoglu U."/>
            <person name="Kubo M."/>
            <person name="Kurata T."/>
            <person name="Lalonde S."/>
            <person name="Li K."/>
            <person name="Li Y."/>
            <person name="Litt A."/>
            <person name="Lyons E."/>
            <person name="Manning G."/>
            <person name="Maruyama T."/>
            <person name="Michael T.P."/>
            <person name="Mikami K."/>
            <person name="Miyazaki S."/>
            <person name="Morinaga S."/>
            <person name="Murata T."/>
            <person name="Mueller-Roeber B."/>
            <person name="Nelson D.R."/>
            <person name="Obara M."/>
            <person name="Oguri Y."/>
            <person name="Olmstead R.G."/>
            <person name="Onodera N."/>
            <person name="Petersen B.L."/>
            <person name="Pils B."/>
            <person name="Prigge M."/>
            <person name="Rensing S.A."/>
            <person name="Riano-Pachon D.M."/>
            <person name="Roberts A.W."/>
            <person name="Sato Y."/>
            <person name="Scheller H.V."/>
            <person name="Schulz B."/>
            <person name="Schulz C."/>
            <person name="Shakirov E.V."/>
            <person name="Shibagaki N."/>
            <person name="Shinohara N."/>
            <person name="Shippen D.E."/>
            <person name="Soerensen I."/>
            <person name="Sotooka R."/>
            <person name="Sugimoto N."/>
            <person name="Sugita M."/>
            <person name="Sumikawa N."/>
            <person name="Tanurdzic M."/>
            <person name="Theissen G."/>
            <person name="Ulvskov P."/>
            <person name="Wakazuki S."/>
            <person name="Weng J.K."/>
            <person name="Willats W.W."/>
            <person name="Wipf D."/>
            <person name="Wolf P.G."/>
            <person name="Yang L."/>
            <person name="Zimmer A.D."/>
            <person name="Zhu Q."/>
            <person name="Mitros T."/>
            <person name="Hellsten U."/>
            <person name="Loque D."/>
            <person name="Otillar R."/>
            <person name="Salamov A."/>
            <person name="Schmutz J."/>
            <person name="Shapiro H."/>
            <person name="Lindquist E."/>
            <person name="Lucas S."/>
            <person name="Rokhsar D."/>
            <person name="Grigoriev I.V."/>
        </authorList>
    </citation>
    <scope>NUCLEOTIDE SEQUENCE [LARGE SCALE GENOMIC DNA]</scope>
</reference>
<dbReference type="Pfam" id="PF17181">
    <property type="entry name" value="EPF"/>
    <property type="match status" value="1"/>
</dbReference>
<gene>
    <name evidence="7" type="ORF">SELMODRAFT_118663</name>
    <name evidence="6" type="ORF">SELMODRAFT_131753</name>
</gene>
<accession>D8SK66</accession>
<keyword evidence="8" id="KW-1185">Reference proteome</keyword>
<dbReference type="PANTHER" id="PTHR33109:SF4">
    <property type="entry name" value="EPIDERMAL PATTERNING FACTOR-LIKE PROTEIN 6"/>
    <property type="match status" value="1"/>
</dbReference>
<evidence type="ECO:0008006" key="9">
    <source>
        <dbReference type="Google" id="ProtNLM"/>
    </source>
</evidence>
<dbReference type="GO" id="GO:0010052">
    <property type="term" value="P:guard cell differentiation"/>
    <property type="evidence" value="ECO:0000318"/>
    <property type="project" value="GO_Central"/>
</dbReference>
<dbReference type="GO" id="GO:0005576">
    <property type="term" value="C:extracellular region"/>
    <property type="evidence" value="ECO:0007669"/>
    <property type="project" value="UniProtKB-SubCell"/>
</dbReference>
<dbReference type="PANTHER" id="PTHR33109">
    <property type="entry name" value="EPIDERMAL PATTERNING FACTOR-LIKE PROTEIN 4"/>
    <property type="match status" value="1"/>
</dbReference>
<dbReference type="EMBL" id="GL377624">
    <property type="protein sequence ID" value="EFJ15280.1"/>
    <property type="molecule type" value="Genomic_DNA"/>
</dbReference>
<dbReference type="OMA" id="MENDMGF"/>
<comment type="subcellular location">
    <subcellularLocation>
        <location evidence="1">Secreted</location>
    </subcellularLocation>
</comment>
<evidence type="ECO:0000256" key="5">
    <source>
        <dbReference type="ARBA" id="ARBA00023157"/>
    </source>
</evidence>
<dbReference type="HOGENOM" id="CLU_135272_4_0_1"/>
<evidence type="ECO:0000313" key="7">
    <source>
        <dbReference type="EMBL" id="EFJ15280.1"/>
    </source>
</evidence>
<dbReference type="Proteomes" id="UP000001514">
    <property type="component" value="Unassembled WGS sequence"/>
</dbReference>
<dbReference type="EMBL" id="GL377674">
    <property type="protein sequence ID" value="EFJ08346.1"/>
    <property type="molecule type" value="Genomic_DNA"/>
</dbReference>
<keyword evidence="3" id="KW-0964">Secreted</keyword>
<dbReference type="FunCoup" id="D8SK66">
    <property type="interactions" value="11"/>
</dbReference>
<dbReference type="KEGG" id="smo:SELMODRAFT_118663"/>
<dbReference type="Gramene" id="EFJ15280">
    <property type="protein sequence ID" value="EFJ15280"/>
    <property type="gene ID" value="SELMODRAFT_118663"/>
</dbReference>
<name>D8SK66_SELML</name>